<feature type="transmembrane region" description="Helical" evidence="6">
    <location>
        <begin position="133"/>
        <end position="155"/>
    </location>
</feature>
<evidence type="ECO:0000313" key="8">
    <source>
        <dbReference type="EMBL" id="KAF2874574.1"/>
    </source>
</evidence>
<dbReference type="GO" id="GO:0016020">
    <property type="term" value="C:membrane"/>
    <property type="evidence" value="ECO:0007669"/>
    <property type="project" value="UniProtKB-SubCell"/>
</dbReference>
<protein>
    <recommendedName>
        <fullName evidence="7">Rhodopsin domain-containing protein</fullName>
    </recommendedName>
</protein>
<accession>A0A7C8IAA8</accession>
<keyword evidence="4 6" id="KW-0472">Membrane</keyword>
<evidence type="ECO:0000256" key="6">
    <source>
        <dbReference type="SAM" id="Phobius"/>
    </source>
</evidence>
<proteinExistence type="inferred from homology"/>
<evidence type="ECO:0000256" key="1">
    <source>
        <dbReference type="ARBA" id="ARBA00004141"/>
    </source>
</evidence>
<dbReference type="AlphaFoldDB" id="A0A7C8IAA8"/>
<dbReference type="EMBL" id="JAADJZ010000006">
    <property type="protein sequence ID" value="KAF2874574.1"/>
    <property type="molecule type" value="Genomic_DNA"/>
</dbReference>
<dbReference type="PANTHER" id="PTHR33048">
    <property type="entry name" value="PTH11-LIKE INTEGRAL MEMBRANE PROTEIN (AFU_ORTHOLOGUE AFUA_5G11245)"/>
    <property type="match status" value="1"/>
</dbReference>
<feature type="transmembrane region" description="Helical" evidence="6">
    <location>
        <begin position="99"/>
        <end position="121"/>
    </location>
</feature>
<dbReference type="OrthoDB" id="444631at2759"/>
<organism evidence="8 9">
    <name type="scientific">Massariosphaeria phaeospora</name>
    <dbReference type="NCBI Taxonomy" id="100035"/>
    <lineage>
        <taxon>Eukaryota</taxon>
        <taxon>Fungi</taxon>
        <taxon>Dikarya</taxon>
        <taxon>Ascomycota</taxon>
        <taxon>Pezizomycotina</taxon>
        <taxon>Dothideomycetes</taxon>
        <taxon>Pleosporomycetidae</taxon>
        <taxon>Pleosporales</taxon>
        <taxon>Pleosporales incertae sedis</taxon>
        <taxon>Massariosphaeria</taxon>
    </lineage>
</organism>
<dbReference type="Pfam" id="PF20684">
    <property type="entry name" value="Fung_rhodopsin"/>
    <property type="match status" value="1"/>
</dbReference>
<dbReference type="PANTHER" id="PTHR33048:SF158">
    <property type="entry name" value="MEMBRANE PROTEIN PTH11-LIKE, PUTATIVE-RELATED"/>
    <property type="match status" value="1"/>
</dbReference>
<keyword evidence="3 6" id="KW-1133">Transmembrane helix</keyword>
<sequence>MWDVSLAHIMSERFIQIGFHTNWVPAIVWGFAKTTFFLMYLDLFGPLIWLRWACYIGIFANWSLYLGKLVANIYMMTPSPGQTWLEASQTPRYVKSFDMAIPIAVCGLILDVYIFILPLIVLSNLQITKPKKLGLIAIFGTGFLACIASTLSLVFNEKVKKNAADYTYWVYPALLMALAEMCIGITCSCMPSLVGFLKKSNSSSKIWTWGSRLFSSHNRYGRSSHDNNKQFRPVQVPGHTRAKTYLNIETESNNAFELTNTHSSLATKG</sequence>
<gene>
    <name evidence="8" type="ORF">BDV95DRAFT_659126</name>
</gene>
<evidence type="ECO:0000256" key="4">
    <source>
        <dbReference type="ARBA" id="ARBA00023136"/>
    </source>
</evidence>
<evidence type="ECO:0000256" key="2">
    <source>
        <dbReference type="ARBA" id="ARBA00022692"/>
    </source>
</evidence>
<comment type="caution">
    <text evidence="8">The sequence shown here is derived from an EMBL/GenBank/DDBJ whole genome shotgun (WGS) entry which is preliminary data.</text>
</comment>
<comment type="subcellular location">
    <subcellularLocation>
        <location evidence="1">Membrane</location>
        <topology evidence="1">Multi-pass membrane protein</topology>
    </subcellularLocation>
</comment>
<name>A0A7C8IAA8_9PLEO</name>
<keyword evidence="2 6" id="KW-0812">Transmembrane</keyword>
<comment type="similarity">
    <text evidence="5">Belongs to the SAT4 family.</text>
</comment>
<evidence type="ECO:0000256" key="5">
    <source>
        <dbReference type="ARBA" id="ARBA00038359"/>
    </source>
</evidence>
<dbReference type="InterPro" id="IPR052337">
    <property type="entry name" value="SAT4-like"/>
</dbReference>
<feature type="domain" description="Rhodopsin" evidence="7">
    <location>
        <begin position="15"/>
        <end position="198"/>
    </location>
</feature>
<feature type="transmembrane region" description="Helical" evidence="6">
    <location>
        <begin position="175"/>
        <end position="197"/>
    </location>
</feature>
<feature type="transmembrane region" description="Helical" evidence="6">
    <location>
        <begin position="53"/>
        <end position="75"/>
    </location>
</feature>
<evidence type="ECO:0000256" key="3">
    <source>
        <dbReference type="ARBA" id="ARBA00022989"/>
    </source>
</evidence>
<feature type="transmembrane region" description="Helical" evidence="6">
    <location>
        <begin position="23"/>
        <end position="41"/>
    </location>
</feature>
<reference evidence="8 9" key="1">
    <citation type="submission" date="2020-01" db="EMBL/GenBank/DDBJ databases">
        <authorList>
            <consortium name="DOE Joint Genome Institute"/>
            <person name="Haridas S."/>
            <person name="Albert R."/>
            <person name="Binder M."/>
            <person name="Bloem J."/>
            <person name="Labutti K."/>
            <person name="Salamov A."/>
            <person name="Andreopoulos B."/>
            <person name="Baker S.E."/>
            <person name="Barry K."/>
            <person name="Bills G."/>
            <person name="Bluhm B.H."/>
            <person name="Cannon C."/>
            <person name="Castanera R."/>
            <person name="Culley D.E."/>
            <person name="Daum C."/>
            <person name="Ezra D."/>
            <person name="Gonzalez J.B."/>
            <person name="Henrissat B."/>
            <person name="Kuo A."/>
            <person name="Liang C."/>
            <person name="Lipzen A."/>
            <person name="Lutzoni F."/>
            <person name="Magnuson J."/>
            <person name="Mondo S."/>
            <person name="Nolan M."/>
            <person name="Ohm R."/>
            <person name="Pangilinan J."/>
            <person name="Park H.-J.H."/>
            <person name="Ramirez L."/>
            <person name="Alfaro M."/>
            <person name="Sun H."/>
            <person name="Tritt A."/>
            <person name="Yoshinaga Y."/>
            <person name="Zwiers L.-H.L."/>
            <person name="Turgeon B.G."/>
            <person name="Goodwin S.B."/>
            <person name="Spatafora J.W."/>
            <person name="Crous P.W."/>
            <person name="Grigoriev I.V."/>
        </authorList>
    </citation>
    <scope>NUCLEOTIDE SEQUENCE [LARGE SCALE GENOMIC DNA]</scope>
    <source>
        <strain evidence="8 9">CBS 611.86</strain>
    </source>
</reference>
<evidence type="ECO:0000313" key="9">
    <source>
        <dbReference type="Proteomes" id="UP000481861"/>
    </source>
</evidence>
<keyword evidence="9" id="KW-1185">Reference proteome</keyword>
<dbReference type="Proteomes" id="UP000481861">
    <property type="component" value="Unassembled WGS sequence"/>
</dbReference>
<evidence type="ECO:0000259" key="7">
    <source>
        <dbReference type="Pfam" id="PF20684"/>
    </source>
</evidence>
<dbReference type="InterPro" id="IPR049326">
    <property type="entry name" value="Rhodopsin_dom_fungi"/>
</dbReference>